<feature type="short sequence motif" description="GXSXG" evidence="4">
    <location>
        <begin position="52"/>
        <end position="56"/>
    </location>
</feature>
<name>A0A4D7AVN0_9HYPH</name>
<keyword evidence="7" id="KW-1185">Reference proteome</keyword>
<dbReference type="Proteomes" id="UP000298781">
    <property type="component" value="Chromosome"/>
</dbReference>
<evidence type="ECO:0000313" key="6">
    <source>
        <dbReference type="EMBL" id="QCI65764.1"/>
    </source>
</evidence>
<keyword evidence="1 4" id="KW-0378">Hydrolase</keyword>
<feature type="domain" description="PNPLA" evidence="5">
    <location>
        <begin position="21"/>
        <end position="196"/>
    </location>
</feature>
<dbReference type="KEGG" id="pstg:E8M01_17020"/>
<evidence type="ECO:0000256" key="2">
    <source>
        <dbReference type="ARBA" id="ARBA00022963"/>
    </source>
</evidence>
<evidence type="ECO:0000259" key="5">
    <source>
        <dbReference type="PROSITE" id="PS51635"/>
    </source>
</evidence>
<evidence type="ECO:0000256" key="3">
    <source>
        <dbReference type="ARBA" id="ARBA00023098"/>
    </source>
</evidence>
<dbReference type="GO" id="GO:0016787">
    <property type="term" value="F:hydrolase activity"/>
    <property type="evidence" value="ECO:0007669"/>
    <property type="project" value="UniProtKB-UniRule"/>
</dbReference>
<organism evidence="6 7">
    <name type="scientific">Phreatobacter stygius</name>
    <dbReference type="NCBI Taxonomy" id="1940610"/>
    <lineage>
        <taxon>Bacteria</taxon>
        <taxon>Pseudomonadati</taxon>
        <taxon>Pseudomonadota</taxon>
        <taxon>Alphaproteobacteria</taxon>
        <taxon>Hyphomicrobiales</taxon>
        <taxon>Phreatobacteraceae</taxon>
        <taxon>Phreatobacter</taxon>
    </lineage>
</organism>
<dbReference type="EMBL" id="CP039690">
    <property type="protein sequence ID" value="QCI65764.1"/>
    <property type="molecule type" value="Genomic_DNA"/>
</dbReference>
<evidence type="ECO:0000313" key="7">
    <source>
        <dbReference type="Proteomes" id="UP000298781"/>
    </source>
</evidence>
<dbReference type="PANTHER" id="PTHR14226:SF29">
    <property type="entry name" value="NEUROPATHY TARGET ESTERASE SWS"/>
    <property type="match status" value="1"/>
</dbReference>
<dbReference type="InterPro" id="IPR002641">
    <property type="entry name" value="PNPLA_dom"/>
</dbReference>
<dbReference type="InterPro" id="IPR016035">
    <property type="entry name" value="Acyl_Trfase/lysoPLipase"/>
</dbReference>
<protein>
    <submittedName>
        <fullName evidence="6">Patatin-like phospholipase family protein</fullName>
    </submittedName>
</protein>
<evidence type="ECO:0000256" key="1">
    <source>
        <dbReference type="ARBA" id="ARBA00022801"/>
    </source>
</evidence>
<evidence type="ECO:0000256" key="4">
    <source>
        <dbReference type="PROSITE-ProRule" id="PRU01161"/>
    </source>
</evidence>
<dbReference type="OrthoDB" id="5290098at2"/>
<feature type="short sequence motif" description="GXGXXG" evidence="4">
    <location>
        <begin position="25"/>
        <end position="30"/>
    </location>
</feature>
<dbReference type="Pfam" id="PF01734">
    <property type="entry name" value="Patatin"/>
    <property type="match status" value="1"/>
</dbReference>
<keyword evidence="2 4" id="KW-0442">Lipid degradation</keyword>
<dbReference type="PROSITE" id="PS51635">
    <property type="entry name" value="PNPLA"/>
    <property type="match status" value="1"/>
</dbReference>
<dbReference type="RefSeq" id="WP_136961210.1">
    <property type="nucleotide sequence ID" value="NZ_CP039690.1"/>
</dbReference>
<proteinExistence type="predicted"/>
<sequence length="301" mass="32262">MQHAGTLSDGRTHYPAAPFALVLGGGGAKGLAHIVVIEALDELGLRPQQIAGTSIGAIIGACYSAGMAGRDIRAYALDMLQVRPDILRRLLTTRVGRFADLIRTGLTNPMLIDPEKFLHVFLPPAVPLLLEDLMIPLTVVATDYYARLDIGYSEGLLIPAVAGSMAIPGALRPVVHGGRVLIDGGIINPVPVDKVSAPIVLAVDVLDGSSHDSMIDETVPAPWDALFGSVMLMMQVLSGVKLEAHRPTIHLRPPVEHFRVLDFLKVKDILATCDPIKDEVKRRLTRALESSPAELLEGPPD</sequence>
<dbReference type="InterPro" id="IPR050301">
    <property type="entry name" value="NTE"/>
</dbReference>
<dbReference type="GO" id="GO:0016042">
    <property type="term" value="P:lipid catabolic process"/>
    <property type="evidence" value="ECO:0007669"/>
    <property type="project" value="UniProtKB-UniRule"/>
</dbReference>
<dbReference type="AlphaFoldDB" id="A0A4D7AVN0"/>
<dbReference type="Gene3D" id="3.40.1090.10">
    <property type="entry name" value="Cytosolic phospholipase A2 catalytic domain"/>
    <property type="match status" value="2"/>
</dbReference>
<feature type="active site" description="Nucleophile" evidence="4">
    <location>
        <position position="54"/>
    </location>
</feature>
<feature type="short sequence motif" description="DGA/G" evidence="4">
    <location>
        <begin position="183"/>
        <end position="185"/>
    </location>
</feature>
<dbReference type="PANTHER" id="PTHR14226">
    <property type="entry name" value="NEUROPATHY TARGET ESTERASE/SWISS CHEESE D.MELANOGASTER"/>
    <property type="match status" value="1"/>
</dbReference>
<gene>
    <name evidence="6" type="ORF">E8M01_17020</name>
</gene>
<reference evidence="6 7" key="1">
    <citation type="submission" date="2019-04" db="EMBL/GenBank/DDBJ databases">
        <title>Phreatobacter aquaticus sp. nov.</title>
        <authorList>
            <person name="Choi A."/>
        </authorList>
    </citation>
    <scope>NUCLEOTIDE SEQUENCE [LARGE SCALE GENOMIC DNA]</scope>
    <source>
        <strain evidence="6 7">KCTC 52518</strain>
    </source>
</reference>
<accession>A0A4D7AVN0</accession>
<keyword evidence="3 4" id="KW-0443">Lipid metabolism</keyword>
<feature type="active site" description="Proton acceptor" evidence="4">
    <location>
        <position position="183"/>
    </location>
</feature>
<dbReference type="SUPFAM" id="SSF52151">
    <property type="entry name" value="FabD/lysophospholipase-like"/>
    <property type="match status" value="1"/>
</dbReference>